<evidence type="ECO:0000256" key="1">
    <source>
        <dbReference type="SAM" id="MobiDB-lite"/>
    </source>
</evidence>
<evidence type="ECO:0000313" key="2">
    <source>
        <dbReference type="EMBL" id="KAF2794658.1"/>
    </source>
</evidence>
<reference evidence="2" key="1">
    <citation type="journal article" date="2020" name="Stud. Mycol.">
        <title>101 Dothideomycetes genomes: a test case for predicting lifestyles and emergence of pathogens.</title>
        <authorList>
            <person name="Haridas S."/>
            <person name="Albert R."/>
            <person name="Binder M."/>
            <person name="Bloem J."/>
            <person name="Labutti K."/>
            <person name="Salamov A."/>
            <person name="Andreopoulos B."/>
            <person name="Baker S."/>
            <person name="Barry K."/>
            <person name="Bills G."/>
            <person name="Bluhm B."/>
            <person name="Cannon C."/>
            <person name="Castanera R."/>
            <person name="Culley D."/>
            <person name="Daum C."/>
            <person name="Ezra D."/>
            <person name="Gonzalez J."/>
            <person name="Henrissat B."/>
            <person name="Kuo A."/>
            <person name="Liang C."/>
            <person name="Lipzen A."/>
            <person name="Lutzoni F."/>
            <person name="Magnuson J."/>
            <person name="Mondo S."/>
            <person name="Nolan M."/>
            <person name="Ohm R."/>
            <person name="Pangilinan J."/>
            <person name="Park H.-J."/>
            <person name="Ramirez L."/>
            <person name="Alfaro M."/>
            <person name="Sun H."/>
            <person name="Tritt A."/>
            <person name="Yoshinaga Y."/>
            <person name="Zwiers L.-H."/>
            <person name="Turgeon B."/>
            <person name="Goodwin S."/>
            <person name="Spatafora J."/>
            <person name="Crous P."/>
            <person name="Grigoriev I."/>
        </authorList>
    </citation>
    <scope>NUCLEOTIDE SEQUENCE</scope>
    <source>
        <strain evidence="2">CBS 109.77</strain>
    </source>
</reference>
<accession>A0A6A6XEG2</accession>
<proteinExistence type="predicted"/>
<dbReference type="OrthoDB" id="4187154at2759"/>
<dbReference type="Proteomes" id="UP000799757">
    <property type="component" value="Unassembled WGS sequence"/>
</dbReference>
<feature type="region of interest" description="Disordered" evidence="1">
    <location>
        <begin position="175"/>
        <end position="200"/>
    </location>
</feature>
<gene>
    <name evidence="2" type="ORF">K505DRAFT_360864</name>
</gene>
<feature type="region of interest" description="Disordered" evidence="1">
    <location>
        <begin position="249"/>
        <end position="275"/>
    </location>
</feature>
<evidence type="ECO:0000313" key="3">
    <source>
        <dbReference type="Proteomes" id="UP000799757"/>
    </source>
</evidence>
<dbReference type="AlphaFoldDB" id="A0A6A6XEG2"/>
<dbReference type="EMBL" id="MU001883">
    <property type="protein sequence ID" value="KAF2794658.1"/>
    <property type="molecule type" value="Genomic_DNA"/>
</dbReference>
<protein>
    <submittedName>
        <fullName evidence="2">Uncharacterized protein</fullName>
    </submittedName>
</protein>
<name>A0A6A6XEG2_9PLEO</name>
<keyword evidence="3" id="KW-1185">Reference proteome</keyword>
<sequence>MSRTIELGRAVLDLPSAQLQVWFTTLITVSPQQNSIDIQHLDKQALLSLLFSGDTWVGRGQGMHFVLELTVNGEPLGRTDLDSLAKQIVNAPVWSQLNMCPSLSMDEMRDGTVLLDDGKLRINIKHVQGDTNIEPKPCHRIFSSVPFADVVPPKGVPNLGLSSIRFAMEFIKIQRPPKTTRSKQTKKSDRIDTPNTNIEESEIINPRKVPLTYETEDTDDDDDDILSYEDALLHEGDEASNQIPVTARPEAAHGVSIQNKKKRKRPLTDPRFELASTEPPSLLELAELEMLTDAAMRLAVCNILPKRATGLKARANTFIGGLADIAPTLWSPGYLPAFSQRSHFLPIISRSLGRATSGRAKTLSLHDKIARLIACSPINGLNPLRQNHLMNNDEKNITKSLNAQLWMHTQRNIFIKTASRPLLTFCAPDPQLPSLLDSDTILDSFSRQVKVGNNLSLQANHFQDTNNGFHGPVLSKLPLTSDRNNQLLISDLASASAHSELSNQHDDLLHSPLDIITGSEGHPIVIDYPTRSNHDQVHNRLPKDNIHETMPFNSQPLQFGGDGGRVAQQLWEVEDIEQSAAGEPMLLTF</sequence>
<organism evidence="2 3">
    <name type="scientific">Melanomma pulvis-pyrius CBS 109.77</name>
    <dbReference type="NCBI Taxonomy" id="1314802"/>
    <lineage>
        <taxon>Eukaryota</taxon>
        <taxon>Fungi</taxon>
        <taxon>Dikarya</taxon>
        <taxon>Ascomycota</taxon>
        <taxon>Pezizomycotina</taxon>
        <taxon>Dothideomycetes</taxon>
        <taxon>Pleosporomycetidae</taxon>
        <taxon>Pleosporales</taxon>
        <taxon>Melanommataceae</taxon>
        <taxon>Melanomma</taxon>
    </lineage>
</organism>